<keyword evidence="4" id="KW-1185">Reference proteome</keyword>
<dbReference type="PROSITE" id="PS00018">
    <property type="entry name" value="EF_HAND_1"/>
    <property type="match status" value="1"/>
</dbReference>
<protein>
    <submittedName>
        <fullName evidence="3">Uncharacterized protein</fullName>
    </submittedName>
</protein>
<dbReference type="InterPro" id="IPR018247">
    <property type="entry name" value="EF_Hand_1_Ca_BS"/>
</dbReference>
<feature type="signal peptide" evidence="2">
    <location>
        <begin position="1"/>
        <end position="22"/>
    </location>
</feature>
<evidence type="ECO:0000256" key="1">
    <source>
        <dbReference type="SAM" id="MobiDB-lite"/>
    </source>
</evidence>
<dbReference type="OrthoDB" id="4186351at2759"/>
<dbReference type="Proteomes" id="UP000223968">
    <property type="component" value="Unassembled WGS sequence"/>
</dbReference>
<proteinExistence type="predicted"/>
<reference evidence="3 4" key="1">
    <citation type="submission" date="2017-10" db="EMBL/GenBank/DDBJ databases">
        <title>Comparative genomics in systemic dimorphic fungi from Ajellomycetaceae.</title>
        <authorList>
            <person name="Munoz J.F."/>
            <person name="Mcewen J.G."/>
            <person name="Clay O.K."/>
            <person name="Cuomo C.A."/>
        </authorList>
    </citation>
    <scope>NUCLEOTIDE SEQUENCE [LARGE SCALE GENOMIC DNA]</scope>
    <source>
        <strain evidence="3 4">UAMH5409</strain>
    </source>
</reference>
<sequence>MLPHILPYLALTAIHLFSGVNAAAIGTIPSFDNPNNLGSTTHVARKNVVPPPGQNVRPAVMPKKKTKPGSNNYDYDIDNDGDVDQDDLKRLPPEQVKEFFKLVSQIPDSVFDKGTDAVEDWLRKYRSKTPIKTKPLPKKTKPKQNPKKYNKYKVLKNPHQKQQPHKNPQHQPHHNPKRDELQSVNPAHQLDPRFFDKIKEGWNKFEDKVDKTKDKVEDKLGDAAGVMKCVAAVSGFIVENLPIAAPLKLLKLKKIKNAIDKMGGYKKAFNTLFNSKDKPKKPSKNKPKPKPKKKKQPKKKTPNNKKNPNNKKKNPNNKKKNPPKNNKNKKKPKPKKKKQSTKDILIDLLLEVLGVGDVLDNCGPIFK</sequence>
<feature type="region of interest" description="Disordered" evidence="1">
    <location>
        <begin position="271"/>
        <end position="341"/>
    </location>
</feature>
<evidence type="ECO:0000256" key="2">
    <source>
        <dbReference type="SAM" id="SignalP"/>
    </source>
</evidence>
<keyword evidence="2" id="KW-0732">Signal</keyword>
<feature type="compositionally biased region" description="Acidic residues" evidence="1">
    <location>
        <begin position="75"/>
        <end position="85"/>
    </location>
</feature>
<feature type="region of interest" description="Disordered" evidence="1">
    <location>
        <begin position="37"/>
        <end position="88"/>
    </location>
</feature>
<name>A0A2B7WXJ6_9EURO</name>
<comment type="caution">
    <text evidence="3">The sequence shown here is derived from an EMBL/GenBank/DDBJ whole genome shotgun (WGS) entry which is preliminary data.</text>
</comment>
<feature type="chain" id="PRO_5013151859" evidence="2">
    <location>
        <begin position="23"/>
        <end position="367"/>
    </location>
</feature>
<feature type="compositionally biased region" description="Basic residues" evidence="1">
    <location>
        <begin position="158"/>
        <end position="176"/>
    </location>
</feature>
<dbReference type="EMBL" id="PDNB01000173">
    <property type="protein sequence ID" value="PGH01310.1"/>
    <property type="molecule type" value="Genomic_DNA"/>
</dbReference>
<organism evidence="3 4">
    <name type="scientific">Helicocarpus griseus UAMH5409</name>
    <dbReference type="NCBI Taxonomy" id="1447875"/>
    <lineage>
        <taxon>Eukaryota</taxon>
        <taxon>Fungi</taxon>
        <taxon>Dikarya</taxon>
        <taxon>Ascomycota</taxon>
        <taxon>Pezizomycotina</taxon>
        <taxon>Eurotiomycetes</taxon>
        <taxon>Eurotiomycetidae</taxon>
        <taxon>Onygenales</taxon>
        <taxon>Ajellomycetaceae</taxon>
        <taxon>Helicocarpus</taxon>
    </lineage>
</organism>
<feature type="region of interest" description="Disordered" evidence="1">
    <location>
        <begin position="158"/>
        <end position="187"/>
    </location>
</feature>
<evidence type="ECO:0000313" key="3">
    <source>
        <dbReference type="EMBL" id="PGH01310.1"/>
    </source>
</evidence>
<dbReference type="AlphaFoldDB" id="A0A2B7WXJ6"/>
<feature type="compositionally biased region" description="Basic residues" evidence="1">
    <location>
        <begin position="278"/>
        <end position="339"/>
    </location>
</feature>
<accession>A0A2B7WXJ6</accession>
<evidence type="ECO:0000313" key="4">
    <source>
        <dbReference type="Proteomes" id="UP000223968"/>
    </source>
</evidence>
<feature type="region of interest" description="Disordered" evidence="1">
    <location>
        <begin position="129"/>
        <end position="148"/>
    </location>
</feature>
<gene>
    <name evidence="3" type="ORF">AJ79_07947</name>
</gene>